<reference evidence="2" key="1">
    <citation type="submission" date="2018-05" db="EMBL/GenBank/DDBJ databases">
        <authorList>
            <person name="Lanie J.A."/>
            <person name="Ng W.-L."/>
            <person name="Kazmierczak K.M."/>
            <person name="Andrzejewski T.M."/>
            <person name="Davidsen T.M."/>
            <person name="Wayne K.J."/>
            <person name="Tettelin H."/>
            <person name="Glass J.I."/>
            <person name="Rusch D."/>
            <person name="Podicherti R."/>
            <person name="Tsui H.-C.T."/>
            <person name="Winkler M.E."/>
        </authorList>
    </citation>
    <scope>NUCLEOTIDE SEQUENCE</scope>
</reference>
<protein>
    <recommendedName>
        <fullName evidence="3">CDP-diacylglycerol--serine O-phosphatidyltransferase</fullName>
    </recommendedName>
</protein>
<keyword evidence="1" id="KW-1133">Transmembrane helix</keyword>
<sequence length="31" mass="3556">MRRKPKHFIPNILTLVNMFLGFMAIGLILNG</sequence>
<evidence type="ECO:0000313" key="2">
    <source>
        <dbReference type="EMBL" id="SVB04569.1"/>
    </source>
</evidence>
<keyword evidence="1" id="KW-0812">Transmembrane</keyword>
<feature type="transmembrane region" description="Helical" evidence="1">
    <location>
        <begin position="12"/>
        <end position="29"/>
    </location>
</feature>
<evidence type="ECO:0008006" key="3">
    <source>
        <dbReference type="Google" id="ProtNLM"/>
    </source>
</evidence>
<gene>
    <name evidence="2" type="ORF">METZ01_LOCUS157423</name>
</gene>
<accession>A0A382AT02</accession>
<proteinExistence type="predicted"/>
<name>A0A382AT02_9ZZZZ</name>
<feature type="non-terminal residue" evidence="2">
    <location>
        <position position="31"/>
    </location>
</feature>
<evidence type="ECO:0000256" key="1">
    <source>
        <dbReference type="SAM" id="Phobius"/>
    </source>
</evidence>
<organism evidence="2">
    <name type="scientific">marine metagenome</name>
    <dbReference type="NCBI Taxonomy" id="408172"/>
    <lineage>
        <taxon>unclassified sequences</taxon>
        <taxon>metagenomes</taxon>
        <taxon>ecological metagenomes</taxon>
    </lineage>
</organism>
<keyword evidence="1" id="KW-0472">Membrane</keyword>
<dbReference type="AlphaFoldDB" id="A0A382AT02"/>
<dbReference type="EMBL" id="UINC01026683">
    <property type="protein sequence ID" value="SVB04569.1"/>
    <property type="molecule type" value="Genomic_DNA"/>
</dbReference>